<evidence type="ECO:0000313" key="1">
    <source>
        <dbReference type="EMBL" id="KAH8013738.1"/>
    </source>
</evidence>
<organism evidence="1 2">
    <name type="scientific">Sphaerodactylus townsendi</name>
    <dbReference type="NCBI Taxonomy" id="933632"/>
    <lineage>
        <taxon>Eukaryota</taxon>
        <taxon>Metazoa</taxon>
        <taxon>Chordata</taxon>
        <taxon>Craniata</taxon>
        <taxon>Vertebrata</taxon>
        <taxon>Euteleostomi</taxon>
        <taxon>Lepidosauria</taxon>
        <taxon>Squamata</taxon>
        <taxon>Bifurcata</taxon>
        <taxon>Gekkota</taxon>
        <taxon>Sphaerodactylidae</taxon>
        <taxon>Sphaerodactylus</taxon>
    </lineage>
</organism>
<keyword evidence="2" id="KW-1185">Reference proteome</keyword>
<evidence type="ECO:0000313" key="2">
    <source>
        <dbReference type="Proteomes" id="UP000827872"/>
    </source>
</evidence>
<comment type="caution">
    <text evidence="1">The sequence shown here is derived from an EMBL/GenBank/DDBJ whole genome shotgun (WGS) entry which is preliminary data.</text>
</comment>
<reference evidence="1" key="1">
    <citation type="submission" date="2021-08" db="EMBL/GenBank/DDBJ databases">
        <title>The first chromosome-level gecko genome reveals the dynamic sex chromosomes of Neotropical dwarf geckos (Sphaerodactylidae: Sphaerodactylus).</title>
        <authorList>
            <person name="Pinto B.J."/>
            <person name="Keating S.E."/>
            <person name="Gamble T."/>
        </authorList>
    </citation>
    <scope>NUCLEOTIDE SEQUENCE</scope>
    <source>
        <strain evidence="1">TG3544</strain>
    </source>
</reference>
<gene>
    <name evidence="1" type="ORF">K3G42_021676</name>
</gene>
<proteinExistence type="predicted"/>
<dbReference type="Proteomes" id="UP000827872">
    <property type="component" value="Linkage Group LG02"/>
</dbReference>
<protein>
    <submittedName>
        <fullName evidence="1">Uncharacterized protein</fullName>
    </submittedName>
</protein>
<name>A0ACB8G3U7_9SAUR</name>
<accession>A0ACB8G3U7</accession>
<dbReference type="EMBL" id="CM037615">
    <property type="protein sequence ID" value="KAH8013738.1"/>
    <property type="molecule type" value="Genomic_DNA"/>
</dbReference>
<sequence>MHWGWDELCQEMRVLQRQMARLLVAPPTRVPAPVQPAAGQARAVPTRGDGVGLGAATSLQGPAPPALRLRKRRKEIKDTFDRGPQKLPYFLMQGGTYMRMLKDEHENDADRVNEIRTLLEGEATDSRPLQDE</sequence>